<feature type="transmembrane region" description="Helical" evidence="1">
    <location>
        <begin position="32"/>
        <end position="54"/>
    </location>
</feature>
<evidence type="ECO:0000313" key="2">
    <source>
        <dbReference type="EMBL" id="CAG5122010.1"/>
    </source>
</evidence>
<dbReference type="Proteomes" id="UP000678393">
    <property type="component" value="Unassembled WGS sequence"/>
</dbReference>
<dbReference type="AlphaFoldDB" id="A0A8S3Z330"/>
<keyword evidence="1" id="KW-0472">Membrane</keyword>
<keyword evidence="1" id="KW-1133">Transmembrane helix</keyword>
<feature type="transmembrane region" description="Helical" evidence="1">
    <location>
        <begin position="66"/>
        <end position="88"/>
    </location>
</feature>
<gene>
    <name evidence="2" type="ORF">CUNI_LOCUS7568</name>
</gene>
<name>A0A8S3Z330_9EUPU</name>
<evidence type="ECO:0000256" key="1">
    <source>
        <dbReference type="SAM" id="Phobius"/>
    </source>
</evidence>
<dbReference type="OrthoDB" id="6152866at2759"/>
<keyword evidence="3" id="KW-1185">Reference proteome</keyword>
<accession>A0A8S3Z330</accession>
<comment type="caution">
    <text evidence="2">The sequence shown here is derived from an EMBL/GenBank/DDBJ whole genome shotgun (WGS) entry which is preliminary data.</text>
</comment>
<feature type="transmembrane region" description="Helical" evidence="1">
    <location>
        <begin position="177"/>
        <end position="196"/>
    </location>
</feature>
<feature type="transmembrane region" description="Helical" evidence="1">
    <location>
        <begin position="143"/>
        <end position="162"/>
    </location>
</feature>
<feature type="transmembrane region" description="Helical" evidence="1">
    <location>
        <begin position="217"/>
        <end position="244"/>
    </location>
</feature>
<keyword evidence="1" id="KW-0812">Transmembrane</keyword>
<evidence type="ECO:0000313" key="3">
    <source>
        <dbReference type="Proteomes" id="UP000678393"/>
    </source>
</evidence>
<proteinExistence type="predicted"/>
<reference evidence="2" key="1">
    <citation type="submission" date="2021-04" db="EMBL/GenBank/DDBJ databases">
        <authorList>
            <consortium name="Molecular Ecology Group"/>
        </authorList>
    </citation>
    <scope>NUCLEOTIDE SEQUENCE</scope>
</reference>
<organism evidence="2 3">
    <name type="scientific">Candidula unifasciata</name>
    <dbReference type="NCBI Taxonomy" id="100452"/>
    <lineage>
        <taxon>Eukaryota</taxon>
        <taxon>Metazoa</taxon>
        <taxon>Spiralia</taxon>
        <taxon>Lophotrochozoa</taxon>
        <taxon>Mollusca</taxon>
        <taxon>Gastropoda</taxon>
        <taxon>Heterobranchia</taxon>
        <taxon>Euthyneura</taxon>
        <taxon>Panpulmonata</taxon>
        <taxon>Eupulmonata</taxon>
        <taxon>Stylommatophora</taxon>
        <taxon>Helicina</taxon>
        <taxon>Helicoidea</taxon>
        <taxon>Geomitridae</taxon>
        <taxon>Candidula</taxon>
    </lineage>
</organism>
<feature type="transmembrane region" description="Helical" evidence="1">
    <location>
        <begin position="250"/>
        <end position="273"/>
    </location>
</feature>
<feature type="transmembrane region" description="Helical" evidence="1">
    <location>
        <begin position="119"/>
        <end position="136"/>
    </location>
</feature>
<sequence>MKPSDKNNYRSCFDFSDDLNNHSPDYIFTTNWTVGIVFAVIGTIINVWFLAAMLKSPEIRSGMRKIVLCVMLAVNISVSAITLPVILIQDILRYNRIGVLDVCIVPIVVVRIEDFIGNWYMFILACVYTAQVVNFVPRLAPLWTKIFTVVSIISPIVVGFFLERLTSNRVYALLETIVPHSLTSLLLVVTAVLKYRRYPYVRLFDEFTDDRCHIDPLYPFVALLVGAVVSGLSQAIFMISLPFLPRNGHFVLFVCIHVRFLRIILVPVMLLLFPDIKKQIKTWRPCARSAPCPENLVVIYEKNAA</sequence>
<protein>
    <submittedName>
        <fullName evidence="2">Uncharacterized protein</fullName>
    </submittedName>
</protein>
<dbReference type="EMBL" id="CAJHNH020001209">
    <property type="protein sequence ID" value="CAG5122010.1"/>
    <property type="molecule type" value="Genomic_DNA"/>
</dbReference>